<dbReference type="KEGG" id="cpip:CJF12_19795"/>
<evidence type="ECO:0000259" key="7">
    <source>
        <dbReference type="Pfam" id="PF07980"/>
    </source>
</evidence>
<keyword evidence="10" id="KW-1185">Reference proteome</keyword>
<protein>
    <recommendedName>
        <fullName evidence="11">Carbohydrate-binding protein SusD</fullName>
    </recommendedName>
</protein>
<comment type="similarity">
    <text evidence="2">Belongs to the SusD family.</text>
</comment>
<keyword evidence="5" id="KW-0998">Cell outer membrane</keyword>
<evidence type="ECO:0000256" key="4">
    <source>
        <dbReference type="ARBA" id="ARBA00023136"/>
    </source>
</evidence>
<accession>A0A086B2S0</accession>
<dbReference type="InterPro" id="IPR033985">
    <property type="entry name" value="SusD-like_N"/>
</dbReference>
<keyword evidence="4" id="KW-0472">Membrane</keyword>
<dbReference type="SUPFAM" id="SSF48452">
    <property type="entry name" value="TPR-like"/>
    <property type="match status" value="1"/>
</dbReference>
<name>A0A086B2S0_9FLAO</name>
<organism evidence="9 10">
    <name type="scientific">Chryseobacterium piperi</name>
    <dbReference type="NCBI Taxonomy" id="558152"/>
    <lineage>
        <taxon>Bacteria</taxon>
        <taxon>Pseudomonadati</taxon>
        <taxon>Bacteroidota</taxon>
        <taxon>Flavobacteriia</taxon>
        <taxon>Flavobacteriales</taxon>
        <taxon>Weeksellaceae</taxon>
        <taxon>Chryseobacterium group</taxon>
        <taxon>Chryseobacterium</taxon>
    </lineage>
</organism>
<gene>
    <name evidence="9" type="ORF">IQ37_14330</name>
</gene>
<reference evidence="9 10" key="1">
    <citation type="submission" date="2014-07" db="EMBL/GenBank/DDBJ databases">
        <title>Genome of Chryseobacterium piperi CTM.</title>
        <authorList>
            <person name="Pipes S.E."/>
            <person name="Stropko S.J."/>
            <person name="Newman J.D."/>
        </authorList>
    </citation>
    <scope>NUCLEOTIDE SEQUENCE [LARGE SCALE GENOMIC DNA]</scope>
    <source>
        <strain evidence="9 10">CTM</strain>
    </source>
</reference>
<dbReference type="OrthoDB" id="5694214at2"/>
<evidence type="ECO:0000256" key="3">
    <source>
        <dbReference type="ARBA" id="ARBA00022729"/>
    </source>
</evidence>
<evidence type="ECO:0000256" key="5">
    <source>
        <dbReference type="ARBA" id="ARBA00023237"/>
    </source>
</evidence>
<dbReference type="Gene3D" id="1.25.40.390">
    <property type="match status" value="1"/>
</dbReference>
<dbReference type="Pfam" id="PF07980">
    <property type="entry name" value="SusD_RagB"/>
    <property type="match status" value="1"/>
</dbReference>
<dbReference type="Gene3D" id="2.20.20.130">
    <property type="match status" value="1"/>
</dbReference>
<feature type="chain" id="PRO_5001803651" description="Carbohydrate-binding protein SusD" evidence="6">
    <location>
        <begin position="23"/>
        <end position="489"/>
    </location>
</feature>
<evidence type="ECO:0008006" key="11">
    <source>
        <dbReference type="Google" id="ProtNLM"/>
    </source>
</evidence>
<evidence type="ECO:0000256" key="6">
    <source>
        <dbReference type="SAM" id="SignalP"/>
    </source>
</evidence>
<comment type="subcellular location">
    <subcellularLocation>
        <location evidence="1">Cell outer membrane</location>
    </subcellularLocation>
</comment>
<dbReference type="InterPro" id="IPR012944">
    <property type="entry name" value="SusD_RagB_dom"/>
</dbReference>
<evidence type="ECO:0000313" key="10">
    <source>
        <dbReference type="Proteomes" id="UP000028709"/>
    </source>
</evidence>
<dbReference type="RefSeq" id="WP_034686179.1">
    <property type="nucleotide sequence ID" value="NZ_CP023049.2"/>
</dbReference>
<dbReference type="eggNOG" id="COG3193">
    <property type="taxonomic scope" value="Bacteria"/>
</dbReference>
<evidence type="ECO:0000313" key="9">
    <source>
        <dbReference type="EMBL" id="KFF23234.1"/>
    </source>
</evidence>
<sequence length="489" mass="54501">MKKVISISILSLISFFSIQCSADRFDIIPNDQDTPDNIFTTETNYRIVLDGAYDAFKSPTYYNGDTGSSIILGDVLADNLILNPQGRQTNRSAYEWSYTPQSATVTGLYSSAYRVISRVNNVLDNLNRVPYTDYMKNIEAEAKAIRAFAHFDLVRAYAKIPTQSSDAMSSMGIAYVTTFNPEIKPSRDASVSITYDKIIADLEDALVKISPDTKFIGRFTKASILGFLSRVYLYKGDYAKVIEYGEQSIALSSSVGLRSSFVNVWRDASDDGELFTILNSNIAADNVTVGVAYNQMVRGIRSEYNVNYDLFTKYKDTVDIRKEAYVVTANFATTPYNHVIKYAYRASISVTQVVDIKLLRSAEVYLNVAEAYMKSPAPNPALALEKLNKLRAQRYDKYVPGTETGTDLLNAIYLERRLELAFENDRFWTIKRLGQAVVRSDFGSSVNGGGTDAPSGALKTLPAGHYRFVLPIPQEAINLNSNLKQNPGY</sequence>
<feature type="domain" description="RagB/SusD" evidence="7">
    <location>
        <begin position="350"/>
        <end position="489"/>
    </location>
</feature>
<dbReference type="EMBL" id="JPRJ01000030">
    <property type="protein sequence ID" value="KFF23234.1"/>
    <property type="molecule type" value="Genomic_DNA"/>
</dbReference>
<dbReference type="Gene3D" id="1.25.40.900">
    <property type="match status" value="1"/>
</dbReference>
<evidence type="ECO:0000256" key="1">
    <source>
        <dbReference type="ARBA" id="ARBA00004442"/>
    </source>
</evidence>
<feature type="signal peptide" evidence="6">
    <location>
        <begin position="1"/>
        <end position="22"/>
    </location>
</feature>
<proteinExistence type="inferred from homology"/>
<dbReference type="InterPro" id="IPR011990">
    <property type="entry name" value="TPR-like_helical_dom_sf"/>
</dbReference>
<dbReference type="CDD" id="cd08977">
    <property type="entry name" value="SusD"/>
    <property type="match status" value="1"/>
</dbReference>
<keyword evidence="3 6" id="KW-0732">Signal</keyword>
<dbReference type="Pfam" id="PF14322">
    <property type="entry name" value="SusD-like_3"/>
    <property type="match status" value="1"/>
</dbReference>
<dbReference type="STRING" id="558152.IQ37_14330"/>
<dbReference type="AlphaFoldDB" id="A0A086B2S0"/>
<evidence type="ECO:0000256" key="2">
    <source>
        <dbReference type="ARBA" id="ARBA00006275"/>
    </source>
</evidence>
<dbReference type="GO" id="GO:0009279">
    <property type="term" value="C:cell outer membrane"/>
    <property type="evidence" value="ECO:0007669"/>
    <property type="project" value="UniProtKB-SubCell"/>
</dbReference>
<dbReference type="Proteomes" id="UP000028709">
    <property type="component" value="Unassembled WGS sequence"/>
</dbReference>
<evidence type="ECO:0000259" key="8">
    <source>
        <dbReference type="Pfam" id="PF14322"/>
    </source>
</evidence>
<feature type="domain" description="SusD-like N-terminal" evidence="8">
    <location>
        <begin position="91"/>
        <end position="233"/>
    </location>
</feature>
<comment type="caution">
    <text evidence="9">The sequence shown here is derived from an EMBL/GenBank/DDBJ whole genome shotgun (WGS) entry which is preliminary data.</text>
</comment>